<sequence>MNKPLDLDLLKLDNHQEIAAHIISILQTIRFGSIEIVVHDGRIVQIDRHEKFRIKTR</sequence>
<accession>A0A4P9UJ24</accession>
<organism evidence="1 2">
    <name type="scientific">Methylotuvimicrobium buryatense</name>
    <name type="common">Methylomicrobium buryatense</name>
    <dbReference type="NCBI Taxonomy" id="95641"/>
    <lineage>
        <taxon>Bacteria</taxon>
        <taxon>Pseudomonadati</taxon>
        <taxon>Pseudomonadota</taxon>
        <taxon>Gammaproteobacteria</taxon>
        <taxon>Methylococcales</taxon>
        <taxon>Methylococcaceae</taxon>
        <taxon>Methylotuvimicrobium</taxon>
    </lineage>
</organism>
<evidence type="ECO:0000313" key="1">
    <source>
        <dbReference type="EMBL" id="QCW81104.1"/>
    </source>
</evidence>
<keyword evidence="2" id="KW-1185">Reference proteome</keyword>
<reference evidence="2" key="1">
    <citation type="journal article" date="2019" name="J. Bacteriol.">
        <title>A Mutagenic Screen Identifies a TonB-Dependent Receptor Required for the Lanthanide Metal Switch in the Type I Methanotroph 'Methylotuvimicrobium buryatense' 5GB1C.</title>
        <authorList>
            <person name="Groom J.D."/>
            <person name="Ford S.M."/>
            <person name="Pesesky M.W."/>
            <person name="Lidstrom M.E."/>
        </authorList>
    </citation>
    <scope>NUCLEOTIDE SEQUENCE [LARGE SCALE GENOMIC DNA]</scope>
    <source>
        <strain evidence="2">5GB1C</strain>
    </source>
</reference>
<dbReference type="EMBL" id="CP035467">
    <property type="protein sequence ID" value="QCW81104.1"/>
    <property type="molecule type" value="Genomic_DNA"/>
</dbReference>
<name>A0A4P9UJ24_METBY</name>
<dbReference type="InterPro" id="IPR018743">
    <property type="entry name" value="DUF2292"/>
</dbReference>
<dbReference type="Proteomes" id="UP000305881">
    <property type="component" value="Chromosome"/>
</dbReference>
<dbReference type="RefSeq" id="WP_014146765.1">
    <property type="nucleotide sequence ID" value="NZ_CP035467.1"/>
</dbReference>
<evidence type="ECO:0000313" key="2">
    <source>
        <dbReference type="Proteomes" id="UP000305881"/>
    </source>
</evidence>
<proteinExistence type="predicted"/>
<dbReference type="Pfam" id="PF10055">
    <property type="entry name" value="DUF2292"/>
    <property type="match status" value="1"/>
</dbReference>
<protein>
    <submittedName>
        <fullName evidence="1">DUF2292 domain-containing protein</fullName>
    </submittedName>
</protein>
<dbReference type="OrthoDB" id="6905012at2"/>
<dbReference type="AlphaFoldDB" id="A0A4P9UJ24"/>
<dbReference type="STRING" id="675511.GCA_000341735_02668"/>
<gene>
    <name evidence="1" type="ORF">EQU24_01670</name>
</gene>
<dbReference type="KEGG" id="mbur:EQU24_01670"/>